<dbReference type="InterPro" id="IPR050194">
    <property type="entry name" value="Glycosyltransferase_grp1"/>
</dbReference>
<dbReference type="Proteomes" id="UP000281915">
    <property type="component" value="Unassembled WGS sequence"/>
</dbReference>
<proteinExistence type="predicted"/>
<keyword evidence="2" id="KW-0808">Transferase</keyword>
<dbReference type="SUPFAM" id="SSF53756">
    <property type="entry name" value="UDP-Glycosyltransferase/glycogen phosphorylase"/>
    <property type="match status" value="1"/>
</dbReference>
<sequence length="406" mass="46148">MKILLSAFACEPDRGSEPGFGWNAAVELARQGNDVWVLTRPEGRAAIERKLAEEHVPSLHVVYVKDRPQIRRLIRGNAGYFINYFYWQHQAYKAAKRLDADISFDVIHHMTLGSLQGGSWLWRLKKPMVFGPVGGGQTAPAEFRRYFGKKWVNEAARSLLRCRMAGWNPVLRGTIRHASKTLVTNRDTLQIARAVGGKNVTLFLDTSLPRDFFPDKLPERRTNGGMKLLWVGRLMPRKALRLAVEAMAKVDRGLGVQLYIIGGGELEDQVPRWIAEYGVEKQVLYLGQLPWEQVKEHYLTSDCFLFTSLRDSFGAQVLEAMAYGLPVIVLDHHGVRDFVPDDAGIKIPVLNPEQAVQQIADAIQYLCLHPDERRRMGARGYSFARDHTWEAFGQKMESIYREIQSC</sequence>
<evidence type="ECO:0000259" key="1">
    <source>
        <dbReference type="Pfam" id="PF00534"/>
    </source>
</evidence>
<name>A0A3M8CLX3_9BACL</name>
<accession>A0A3M8CLX3</accession>
<reference evidence="2 3" key="1">
    <citation type="submission" date="2018-10" db="EMBL/GenBank/DDBJ databases">
        <title>Phylogenomics of Brevibacillus.</title>
        <authorList>
            <person name="Dunlap C."/>
        </authorList>
    </citation>
    <scope>NUCLEOTIDE SEQUENCE [LARGE SCALE GENOMIC DNA]</scope>
    <source>
        <strain evidence="2 3">JCM 15085</strain>
    </source>
</reference>
<dbReference type="PANTHER" id="PTHR45947:SF3">
    <property type="entry name" value="SULFOQUINOVOSYL TRANSFERASE SQD2"/>
    <property type="match status" value="1"/>
</dbReference>
<dbReference type="Pfam" id="PF00534">
    <property type="entry name" value="Glycos_transf_1"/>
    <property type="match status" value="1"/>
</dbReference>
<evidence type="ECO:0000313" key="3">
    <source>
        <dbReference type="Proteomes" id="UP000281915"/>
    </source>
</evidence>
<dbReference type="InterPro" id="IPR001296">
    <property type="entry name" value="Glyco_trans_1"/>
</dbReference>
<dbReference type="AlphaFoldDB" id="A0A3M8CLX3"/>
<organism evidence="2 3">
    <name type="scientific">Brevibacillus panacihumi</name>
    <dbReference type="NCBI Taxonomy" id="497735"/>
    <lineage>
        <taxon>Bacteria</taxon>
        <taxon>Bacillati</taxon>
        <taxon>Bacillota</taxon>
        <taxon>Bacilli</taxon>
        <taxon>Bacillales</taxon>
        <taxon>Paenibacillaceae</taxon>
        <taxon>Brevibacillus</taxon>
    </lineage>
</organism>
<dbReference type="PANTHER" id="PTHR45947">
    <property type="entry name" value="SULFOQUINOVOSYL TRANSFERASE SQD2"/>
    <property type="match status" value="1"/>
</dbReference>
<dbReference type="RefSeq" id="WP_122914379.1">
    <property type="nucleotide sequence ID" value="NZ_RHHT01000035.1"/>
</dbReference>
<protein>
    <submittedName>
        <fullName evidence="2">Glycosyltransferase family 1 protein</fullName>
    </submittedName>
</protein>
<dbReference type="EMBL" id="RHHT01000035">
    <property type="protein sequence ID" value="RNB76730.1"/>
    <property type="molecule type" value="Genomic_DNA"/>
</dbReference>
<feature type="domain" description="Glycosyl transferase family 1" evidence="1">
    <location>
        <begin position="227"/>
        <end position="381"/>
    </location>
</feature>
<dbReference type="CDD" id="cd03801">
    <property type="entry name" value="GT4_PimA-like"/>
    <property type="match status" value="1"/>
</dbReference>
<evidence type="ECO:0000313" key="2">
    <source>
        <dbReference type="EMBL" id="RNB76730.1"/>
    </source>
</evidence>
<dbReference type="GO" id="GO:0016757">
    <property type="term" value="F:glycosyltransferase activity"/>
    <property type="evidence" value="ECO:0007669"/>
    <property type="project" value="InterPro"/>
</dbReference>
<comment type="caution">
    <text evidence="2">The sequence shown here is derived from an EMBL/GenBank/DDBJ whole genome shotgun (WGS) entry which is preliminary data.</text>
</comment>
<dbReference type="Gene3D" id="3.40.50.2000">
    <property type="entry name" value="Glycogen Phosphorylase B"/>
    <property type="match status" value="2"/>
</dbReference>
<gene>
    <name evidence="2" type="ORF">EDM58_17005</name>
</gene>